<feature type="non-terminal residue" evidence="2">
    <location>
        <position position="226"/>
    </location>
</feature>
<comment type="caution">
    <text evidence="2">The sequence shown here is derived from an EMBL/GenBank/DDBJ whole genome shotgun (WGS) entry which is preliminary data.</text>
</comment>
<protein>
    <submittedName>
        <fullName evidence="2">Uncharacterized protein</fullName>
    </submittedName>
</protein>
<accession>A0ABQ6M407</accession>
<proteinExistence type="predicted"/>
<evidence type="ECO:0000313" key="2">
    <source>
        <dbReference type="EMBL" id="GMI19096.1"/>
    </source>
</evidence>
<gene>
    <name evidence="2" type="ORF">TeGR_g3440</name>
</gene>
<evidence type="ECO:0000313" key="3">
    <source>
        <dbReference type="Proteomes" id="UP001165060"/>
    </source>
</evidence>
<keyword evidence="3" id="KW-1185">Reference proteome</keyword>
<dbReference type="Proteomes" id="UP001165060">
    <property type="component" value="Unassembled WGS sequence"/>
</dbReference>
<feature type="transmembrane region" description="Helical" evidence="1">
    <location>
        <begin position="35"/>
        <end position="57"/>
    </location>
</feature>
<keyword evidence="1" id="KW-0472">Membrane</keyword>
<keyword evidence="1" id="KW-0812">Transmembrane</keyword>
<keyword evidence="1" id="KW-1133">Transmembrane helix</keyword>
<dbReference type="EMBL" id="BRYB01002406">
    <property type="protein sequence ID" value="GMI19096.1"/>
    <property type="molecule type" value="Genomic_DNA"/>
</dbReference>
<reference evidence="2 3" key="1">
    <citation type="journal article" date="2023" name="Commun. Biol.">
        <title>Genome analysis of Parmales, the sister group of diatoms, reveals the evolutionary specialization of diatoms from phago-mixotrophs to photoautotrophs.</title>
        <authorList>
            <person name="Ban H."/>
            <person name="Sato S."/>
            <person name="Yoshikawa S."/>
            <person name="Yamada K."/>
            <person name="Nakamura Y."/>
            <person name="Ichinomiya M."/>
            <person name="Sato N."/>
            <person name="Blanc-Mathieu R."/>
            <person name="Endo H."/>
            <person name="Kuwata A."/>
            <person name="Ogata H."/>
        </authorList>
    </citation>
    <scope>NUCLEOTIDE SEQUENCE [LARGE SCALE GENOMIC DNA]</scope>
</reference>
<organism evidence="2 3">
    <name type="scientific">Tetraparma gracilis</name>
    <dbReference type="NCBI Taxonomy" id="2962635"/>
    <lineage>
        <taxon>Eukaryota</taxon>
        <taxon>Sar</taxon>
        <taxon>Stramenopiles</taxon>
        <taxon>Ochrophyta</taxon>
        <taxon>Bolidophyceae</taxon>
        <taxon>Parmales</taxon>
        <taxon>Triparmaceae</taxon>
        <taxon>Tetraparma</taxon>
    </lineage>
</organism>
<feature type="transmembrane region" description="Helical" evidence="1">
    <location>
        <begin position="64"/>
        <end position="82"/>
    </location>
</feature>
<evidence type="ECO:0000256" key="1">
    <source>
        <dbReference type="SAM" id="Phobius"/>
    </source>
</evidence>
<name>A0ABQ6M407_9STRA</name>
<sequence length="226" mass="23735">MVESGSLLGQFLLEVPSLASEVLFQALLRSFLNPLPSLLLLLSLLFLRHSLALNLAAGEGVLRWLGGLFLLPPLLLLLALAARRDPGGAGAPRRGRFGGRGTAVGLLLCGAGFAAGELGRGGTPGAGARELAVLQAEKSEAPKLARQMKAVADPQNCVQILVEGCAGTYWGAEINGKYDLYEGDCGSSPPAFFAFHNPVGNMYNYFDPEWGDWNIGLNCGVSPVVA</sequence>